<name>B9JKK4_RHIR8</name>
<dbReference type="eggNOG" id="ENOG5034143">
    <property type="taxonomic scope" value="Bacteria"/>
</dbReference>
<dbReference type="STRING" id="311403.Arad_9395"/>
<feature type="region of interest" description="Disordered" evidence="1">
    <location>
        <begin position="224"/>
        <end position="249"/>
    </location>
</feature>
<accession>B9JKK4</accession>
<evidence type="ECO:0000313" key="3">
    <source>
        <dbReference type="Proteomes" id="UP000001600"/>
    </source>
</evidence>
<protein>
    <submittedName>
        <fullName evidence="2">Uncharacterized protein</fullName>
    </submittedName>
</protein>
<organism evidence="2 3">
    <name type="scientific">Rhizobium rhizogenes (strain K84 / ATCC BAA-868)</name>
    <name type="common">Agrobacterium radiobacter</name>
    <dbReference type="NCBI Taxonomy" id="311403"/>
    <lineage>
        <taxon>Bacteria</taxon>
        <taxon>Pseudomonadati</taxon>
        <taxon>Pseudomonadota</taxon>
        <taxon>Alphaproteobacteria</taxon>
        <taxon>Hyphomicrobiales</taxon>
        <taxon>Rhizobiaceae</taxon>
        <taxon>Rhizobium/Agrobacterium group</taxon>
        <taxon>Rhizobium</taxon>
    </lineage>
</organism>
<sequence>MEGATLPRQKAAETCHCSRHENVSFRPTPYSMHEEPAAPAHALDPAELSDPPTRFLGYRNHWRCCTRNMRMSNNVVMGGNEPFKGTGSNAVGKSVESQAQLRDAARESSTFVGRGEMLGVYELVPIAAFNDPNWDIAPWRGKMLVAARTTGDARVVAAAFEGNFMKVPPMPGESIAAMGASAFRNEKLYTVIEIDRDRRDLDRGVMEISDTGLIASEALRADFDARPHDGRSPSAGSLSRWDNEGGANP</sequence>
<dbReference type="HOGENOM" id="CLU_1114004_0_0_5"/>
<dbReference type="AlphaFoldDB" id="B9JKK4"/>
<dbReference type="EMBL" id="CP000629">
    <property type="protein sequence ID" value="ACM30446.1"/>
    <property type="molecule type" value="Genomic_DNA"/>
</dbReference>
<evidence type="ECO:0000256" key="1">
    <source>
        <dbReference type="SAM" id="MobiDB-lite"/>
    </source>
</evidence>
<dbReference type="KEGG" id="ara:Arad_9395"/>
<gene>
    <name evidence="2" type="ordered locus">Arad_9395</name>
</gene>
<evidence type="ECO:0000313" key="2">
    <source>
        <dbReference type="EMBL" id="ACM30446.1"/>
    </source>
</evidence>
<dbReference type="Proteomes" id="UP000001600">
    <property type="component" value="Chromosome 2"/>
</dbReference>
<proteinExistence type="predicted"/>
<reference evidence="2 3" key="1">
    <citation type="journal article" date="2009" name="J. Bacteriol.">
        <title>Genome sequences of three Agrobacterium biovars help elucidate the evolution of multichromosome genomes in bacteria.</title>
        <authorList>
            <person name="Slater S.C."/>
            <person name="Goldman B.S."/>
            <person name="Goodner B."/>
            <person name="Setubal J.C."/>
            <person name="Farrand S.K."/>
            <person name="Nester E.W."/>
            <person name="Burr T.J."/>
            <person name="Banta L."/>
            <person name="Dickerman A.W."/>
            <person name="Paulsen I."/>
            <person name="Otten L."/>
            <person name="Suen G."/>
            <person name="Welch R."/>
            <person name="Almeida N.F."/>
            <person name="Arnold F."/>
            <person name="Burton O.T."/>
            <person name="Du Z."/>
            <person name="Ewing A."/>
            <person name="Godsy E."/>
            <person name="Heisel S."/>
            <person name="Houmiel K.L."/>
            <person name="Jhaveri J."/>
            <person name="Lu J."/>
            <person name="Miller N.M."/>
            <person name="Norton S."/>
            <person name="Chen Q."/>
            <person name="Phoolcharoen W."/>
            <person name="Ohlin V."/>
            <person name="Ondrusek D."/>
            <person name="Pride N."/>
            <person name="Stricklin S.L."/>
            <person name="Sun J."/>
            <person name="Wheeler C."/>
            <person name="Wilson L."/>
            <person name="Zhu H."/>
            <person name="Wood D.W."/>
        </authorList>
    </citation>
    <scope>NUCLEOTIDE SEQUENCE [LARGE SCALE GENOMIC DNA]</scope>
    <source>
        <strain evidence="3">K84 / ATCC BAA-868</strain>
    </source>
</reference>